<keyword evidence="4" id="KW-0418">Kinase</keyword>
<accession>A0A2T4TV97</accession>
<comment type="catalytic activity">
    <reaction evidence="1">
        <text>ATP + protein L-histidine = ADP + protein N-phospho-L-histidine.</text>
        <dbReference type="EC" id="2.7.13.3"/>
    </reaction>
</comment>
<evidence type="ECO:0000256" key="5">
    <source>
        <dbReference type="SAM" id="MobiDB-lite"/>
    </source>
</evidence>
<dbReference type="SUPFAM" id="SSF55874">
    <property type="entry name" value="ATPase domain of HSP90 chaperone/DNA topoisomerase II/histidine kinase"/>
    <property type="match status" value="1"/>
</dbReference>
<gene>
    <name evidence="7" type="ORF">CLG94_11870</name>
</gene>
<dbReference type="GO" id="GO:0009927">
    <property type="term" value="F:histidine phosphotransfer kinase activity"/>
    <property type="evidence" value="ECO:0007669"/>
    <property type="project" value="TreeGrafter"/>
</dbReference>
<keyword evidence="3" id="KW-0808">Transferase</keyword>
<evidence type="ECO:0000256" key="4">
    <source>
        <dbReference type="ARBA" id="ARBA00022777"/>
    </source>
</evidence>
<comment type="caution">
    <text evidence="7">The sequence shown here is derived from an EMBL/GenBank/DDBJ whole genome shotgun (WGS) entry which is preliminary data.</text>
</comment>
<feature type="region of interest" description="Disordered" evidence="5">
    <location>
        <begin position="42"/>
        <end position="78"/>
    </location>
</feature>
<dbReference type="AlphaFoldDB" id="A0A2T4TV97"/>
<dbReference type="GO" id="GO:0005886">
    <property type="term" value="C:plasma membrane"/>
    <property type="evidence" value="ECO:0007669"/>
    <property type="project" value="TreeGrafter"/>
</dbReference>
<evidence type="ECO:0000256" key="1">
    <source>
        <dbReference type="ARBA" id="ARBA00000085"/>
    </source>
</evidence>
<dbReference type="InterPro" id="IPR003594">
    <property type="entry name" value="HATPase_dom"/>
</dbReference>
<evidence type="ECO:0000313" key="7">
    <source>
        <dbReference type="EMBL" id="PTL35036.1"/>
    </source>
</evidence>
<dbReference type="Gene3D" id="3.30.565.10">
    <property type="entry name" value="Histidine kinase-like ATPase, C-terminal domain"/>
    <property type="match status" value="1"/>
</dbReference>
<dbReference type="PANTHER" id="PTHR43047:SF72">
    <property type="entry name" value="OSMOSENSING HISTIDINE PROTEIN KINASE SLN1"/>
    <property type="match status" value="1"/>
</dbReference>
<evidence type="ECO:0000256" key="3">
    <source>
        <dbReference type="ARBA" id="ARBA00022679"/>
    </source>
</evidence>
<proteinExistence type="predicted"/>
<keyword evidence="8" id="KW-1185">Reference proteome</keyword>
<dbReference type="EC" id="2.7.13.3" evidence="2"/>
<evidence type="ECO:0000259" key="6">
    <source>
        <dbReference type="PROSITE" id="PS50109"/>
    </source>
</evidence>
<name>A0A2T4TV97_9BACT</name>
<reference evidence="8" key="2">
    <citation type="journal article" date="2018" name="Environ. Microbiol.">
        <title>Bloom of a denitrifying methanotroph, 'Candidatus Methylomirabilis limnetica', in a deep stratified lake.</title>
        <authorList>
            <person name="Graf J.S."/>
            <person name="Mayr M.J."/>
            <person name="Marchant H.K."/>
            <person name="Tienken D."/>
            <person name="Hach P.F."/>
            <person name="Brand A."/>
            <person name="Schubert C.J."/>
            <person name="Kuypers M.M."/>
            <person name="Milucka J."/>
        </authorList>
    </citation>
    <scope>NUCLEOTIDE SEQUENCE [LARGE SCALE GENOMIC DNA]</scope>
    <source>
        <strain evidence="8">Zug</strain>
    </source>
</reference>
<protein>
    <recommendedName>
        <fullName evidence="2">histidine kinase</fullName>
        <ecNumber evidence="2">2.7.13.3</ecNumber>
    </recommendedName>
</protein>
<dbReference type="PRINTS" id="PR00344">
    <property type="entry name" value="BCTRLSENSOR"/>
</dbReference>
<sequence length="159" mass="17670">MSKSRSATRSFWRVSRRCWKGGTNEARVTAVHVACRTRRRRGSAICRRDSPSEGPESGRSPRRSNTVRSRARSPARRDDRWLEIAVTDTGIGIAEEDLPKLFNPLVQLDSGLARRHGGVGLGLALAHRLARLHGDTIEVESEPGKGSTFTLRLSIREES</sequence>
<dbReference type="GO" id="GO:0000155">
    <property type="term" value="F:phosphorelay sensor kinase activity"/>
    <property type="evidence" value="ECO:0007669"/>
    <property type="project" value="TreeGrafter"/>
</dbReference>
<organism evidence="7 8">
    <name type="scientific">Candidatus Methylomirabilis limnetica</name>
    <dbReference type="NCBI Taxonomy" id="2033718"/>
    <lineage>
        <taxon>Bacteria</taxon>
        <taxon>Candidatus Methylomirabilota</taxon>
        <taxon>Candidatus Methylomirabilia</taxon>
        <taxon>Candidatus Methylomirabilales</taxon>
        <taxon>Candidatus Methylomirabilaceae</taxon>
        <taxon>Candidatus Methylomirabilis</taxon>
    </lineage>
</organism>
<dbReference type="InterPro" id="IPR036890">
    <property type="entry name" value="HATPase_C_sf"/>
</dbReference>
<evidence type="ECO:0000313" key="8">
    <source>
        <dbReference type="Proteomes" id="UP000241436"/>
    </source>
</evidence>
<dbReference type="Proteomes" id="UP000241436">
    <property type="component" value="Unassembled WGS sequence"/>
</dbReference>
<feature type="domain" description="Histidine kinase" evidence="6">
    <location>
        <begin position="75"/>
        <end position="157"/>
    </location>
</feature>
<reference evidence="7 8" key="1">
    <citation type="submission" date="2017-09" db="EMBL/GenBank/DDBJ databases">
        <title>Bloom of a denitrifying methanotroph, Candidatus Methylomirabilis limnetica, in a deep stratified lake.</title>
        <authorList>
            <person name="Graf J.S."/>
            <person name="Marchant H.K."/>
            <person name="Tienken D."/>
            <person name="Hach P.F."/>
            <person name="Brand A."/>
            <person name="Schubert C.J."/>
            <person name="Kuypers M.M."/>
            <person name="Milucka J."/>
        </authorList>
    </citation>
    <scope>NUCLEOTIDE SEQUENCE [LARGE SCALE GENOMIC DNA]</scope>
    <source>
        <strain evidence="7 8">Zug</strain>
    </source>
</reference>
<dbReference type="InterPro" id="IPR004358">
    <property type="entry name" value="Sig_transdc_His_kin-like_C"/>
</dbReference>
<dbReference type="SMART" id="SM00387">
    <property type="entry name" value="HATPase_c"/>
    <property type="match status" value="1"/>
</dbReference>
<dbReference type="EMBL" id="NVQC01000032">
    <property type="protein sequence ID" value="PTL35036.1"/>
    <property type="molecule type" value="Genomic_DNA"/>
</dbReference>
<dbReference type="PANTHER" id="PTHR43047">
    <property type="entry name" value="TWO-COMPONENT HISTIDINE PROTEIN KINASE"/>
    <property type="match status" value="1"/>
</dbReference>
<dbReference type="Pfam" id="PF02518">
    <property type="entry name" value="HATPase_c"/>
    <property type="match status" value="1"/>
</dbReference>
<dbReference type="OrthoDB" id="9764438at2"/>
<dbReference type="InterPro" id="IPR005467">
    <property type="entry name" value="His_kinase_dom"/>
</dbReference>
<evidence type="ECO:0000256" key="2">
    <source>
        <dbReference type="ARBA" id="ARBA00012438"/>
    </source>
</evidence>
<dbReference type="PROSITE" id="PS50109">
    <property type="entry name" value="HIS_KIN"/>
    <property type="match status" value="1"/>
</dbReference>